<comment type="caution">
    <text evidence="2">The sequence shown here is derived from an EMBL/GenBank/DDBJ whole genome shotgun (WGS) entry which is preliminary data.</text>
</comment>
<organism evidence="2 3">
    <name type="scientific">Dreissena polymorpha</name>
    <name type="common">Zebra mussel</name>
    <name type="synonym">Mytilus polymorpha</name>
    <dbReference type="NCBI Taxonomy" id="45954"/>
    <lineage>
        <taxon>Eukaryota</taxon>
        <taxon>Metazoa</taxon>
        <taxon>Spiralia</taxon>
        <taxon>Lophotrochozoa</taxon>
        <taxon>Mollusca</taxon>
        <taxon>Bivalvia</taxon>
        <taxon>Autobranchia</taxon>
        <taxon>Heteroconchia</taxon>
        <taxon>Euheterodonta</taxon>
        <taxon>Imparidentia</taxon>
        <taxon>Neoheterodontei</taxon>
        <taxon>Myida</taxon>
        <taxon>Dreissenoidea</taxon>
        <taxon>Dreissenidae</taxon>
        <taxon>Dreissena</taxon>
    </lineage>
</organism>
<keyword evidence="3" id="KW-1185">Reference proteome</keyword>
<name>A0A9D4BWP3_DREPO</name>
<reference evidence="2" key="1">
    <citation type="journal article" date="2019" name="bioRxiv">
        <title>The Genome of the Zebra Mussel, Dreissena polymorpha: A Resource for Invasive Species Research.</title>
        <authorList>
            <person name="McCartney M.A."/>
            <person name="Auch B."/>
            <person name="Kono T."/>
            <person name="Mallez S."/>
            <person name="Zhang Y."/>
            <person name="Obille A."/>
            <person name="Becker A."/>
            <person name="Abrahante J.E."/>
            <person name="Garbe J."/>
            <person name="Badalamenti J.P."/>
            <person name="Herman A."/>
            <person name="Mangelson H."/>
            <person name="Liachko I."/>
            <person name="Sullivan S."/>
            <person name="Sone E.D."/>
            <person name="Koren S."/>
            <person name="Silverstein K.A.T."/>
            <person name="Beckman K.B."/>
            <person name="Gohl D.M."/>
        </authorList>
    </citation>
    <scope>NUCLEOTIDE SEQUENCE</scope>
    <source>
        <strain evidence="2">Duluth1</strain>
        <tissue evidence="2">Whole animal</tissue>
    </source>
</reference>
<reference evidence="2" key="2">
    <citation type="submission" date="2020-11" db="EMBL/GenBank/DDBJ databases">
        <authorList>
            <person name="McCartney M.A."/>
            <person name="Auch B."/>
            <person name="Kono T."/>
            <person name="Mallez S."/>
            <person name="Becker A."/>
            <person name="Gohl D.M."/>
            <person name="Silverstein K.A.T."/>
            <person name="Koren S."/>
            <person name="Bechman K.B."/>
            <person name="Herman A."/>
            <person name="Abrahante J.E."/>
            <person name="Garbe J."/>
        </authorList>
    </citation>
    <scope>NUCLEOTIDE SEQUENCE</scope>
    <source>
        <strain evidence="2">Duluth1</strain>
        <tissue evidence="2">Whole animal</tissue>
    </source>
</reference>
<accession>A0A9D4BWP3</accession>
<evidence type="ECO:0000256" key="1">
    <source>
        <dbReference type="SAM" id="MobiDB-lite"/>
    </source>
</evidence>
<gene>
    <name evidence="2" type="ORF">DPMN_072097</name>
</gene>
<protein>
    <submittedName>
        <fullName evidence="2">Uncharacterized protein</fullName>
    </submittedName>
</protein>
<evidence type="ECO:0000313" key="2">
    <source>
        <dbReference type="EMBL" id="KAH3712397.1"/>
    </source>
</evidence>
<evidence type="ECO:0000313" key="3">
    <source>
        <dbReference type="Proteomes" id="UP000828390"/>
    </source>
</evidence>
<dbReference type="EMBL" id="JAIWYP010000014">
    <property type="protein sequence ID" value="KAH3712397.1"/>
    <property type="molecule type" value="Genomic_DNA"/>
</dbReference>
<feature type="region of interest" description="Disordered" evidence="1">
    <location>
        <begin position="93"/>
        <end position="121"/>
    </location>
</feature>
<proteinExistence type="predicted"/>
<dbReference type="Proteomes" id="UP000828390">
    <property type="component" value="Unassembled WGS sequence"/>
</dbReference>
<sequence length="121" mass="13586">MQINSHQNLHSINNYSHISEQQHKSISTILANTSNSQQMPFPYPVNQMSVTRNTMNAASHASQYTFHDGLNNMFAGSIFGGTSNINIYSAPSNQFPLPCPSSERKETLQKRRRIIVESDSD</sequence>
<dbReference type="AlphaFoldDB" id="A0A9D4BWP3"/>